<keyword evidence="2" id="KW-1185">Reference proteome</keyword>
<proteinExistence type="predicted"/>
<name>A0ABD1N163_9FABA</name>
<evidence type="ECO:0000313" key="2">
    <source>
        <dbReference type="Proteomes" id="UP001603857"/>
    </source>
</evidence>
<dbReference type="AlphaFoldDB" id="A0ABD1N163"/>
<dbReference type="PANTHER" id="PTHR33484:SF12">
    <property type="entry name" value="AP2_ERF DOMAIN-CONTAINING PROTEIN"/>
    <property type="match status" value="1"/>
</dbReference>
<evidence type="ECO:0000313" key="1">
    <source>
        <dbReference type="EMBL" id="KAL2340970.1"/>
    </source>
</evidence>
<accession>A0ABD1N163</accession>
<organism evidence="1 2">
    <name type="scientific">Flemingia macrophylla</name>
    <dbReference type="NCBI Taxonomy" id="520843"/>
    <lineage>
        <taxon>Eukaryota</taxon>
        <taxon>Viridiplantae</taxon>
        <taxon>Streptophyta</taxon>
        <taxon>Embryophyta</taxon>
        <taxon>Tracheophyta</taxon>
        <taxon>Spermatophyta</taxon>
        <taxon>Magnoliopsida</taxon>
        <taxon>eudicotyledons</taxon>
        <taxon>Gunneridae</taxon>
        <taxon>Pentapetalae</taxon>
        <taxon>rosids</taxon>
        <taxon>fabids</taxon>
        <taxon>Fabales</taxon>
        <taxon>Fabaceae</taxon>
        <taxon>Papilionoideae</taxon>
        <taxon>50 kb inversion clade</taxon>
        <taxon>NPAAA clade</taxon>
        <taxon>indigoferoid/millettioid clade</taxon>
        <taxon>Phaseoleae</taxon>
        <taxon>Flemingia</taxon>
    </lineage>
</organism>
<dbReference type="Proteomes" id="UP001603857">
    <property type="component" value="Unassembled WGS sequence"/>
</dbReference>
<sequence>MAPQKDLVNIGLEGFDIIDRFYGAPNRRPKGRWGVQATQNHKEEPVLTSKEAASKFGGIMVMNCYPKTKPQNRWVITNSSFFQSNHVTSIVHKLAKSPSCLYNTLR</sequence>
<reference evidence="1 2" key="1">
    <citation type="submission" date="2024-08" db="EMBL/GenBank/DDBJ databases">
        <title>Insights into the chromosomal genome structure of Flemingia macrophylla.</title>
        <authorList>
            <person name="Ding Y."/>
            <person name="Zhao Y."/>
            <person name="Bi W."/>
            <person name="Wu M."/>
            <person name="Zhao G."/>
            <person name="Gong Y."/>
            <person name="Li W."/>
            <person name="Zhang P."/>
        </authorList>
    </citation>
    <scope>NUCLEOTIDE SEQUENCE [LARGE SCALE GENOMIC DNA]</scope>
    <source>
        <strain evidence="1">DYQJB</strain>
        <tissue evidence="1">Leaf</tissue>
    </source>
</reference>
<dbReference type="PANTHER" id="PTHR33484">
    <property type="entry name" value="BNAC07G33360D PROTEIN"/>
    <property type="match status" value="1"/>
</dbReference>
<protein>
    <submittedName>
        <fullName evidence="1">Uncharacterized protein</fullName>
    </submittedName>
</protein>
<comment type="caution">
    <text evidence="1">The sequence shown here is derived from an EMBL/GenBank/DDBJ whole genome shotgun (WGS) entry which is preliminary data.</text>
</comment>
<gene>
    <name evidence="1" type="ORF">Fmac_008910</name>
</gene>
<dbReference type="EMBL" id="JBGMDY010000003">
    <property type="protein sequence ID" value="KAL2340970.1"/>
    <property type="molecule type" value="Genomic_DNA"/>
</dbReference>